<proteinExistence type="predicted"/>
<dbReference type="AlphaFoldDB" id="A0A381UPU5"/>
<evidence type="ECO:0000313" key="1">
    <source>
        <dbReference type="EMBL" id="SVA29801.1"/>
    </source>
</evidence>
<dbReference type="EMBL" id="UINC01006815">
    <property type="protein sequence ID" value="SVA29801.1"/>
    <property type="molecule type" value="Genomic_DNA"/>
</dbReference>
<protein>
    <submittedName>
        <fullName evidence="1">Uncharacterized protein</fullName>
    </submittedName>
</protein>
<name>A0A381UPU5_9ZZZZ</name>
<sequence>VVLFYYKHDAIELNLNREFIDSPYDLFIDAR</sequence>
<gene>
    <name evidence="1" type="ORF">METZ01_LOCUS82655</name>
</gene>
<reference evidence="1" key="1">
    <citation type="submission" date="2018-05" db="EMBL/GenBank/DDBJ databases">
        <authorList>
            <person name="Lanie J.A."/>
            <person name="Ng W.-L."/>
            <person name="Kazmierczak K.M."/>
            <person name="Andrzejewski T.M."/>
            <person name="Davidsen T.M."/>
            <person name="Wayne K.J."/>
            <person name="Tettelin H."/>
            <person name="Glass J.I."/>
            <person name="Rusch D."/>
            <person name="Podicherti R."/>
            <person name="Tsui H.-C.T."/>
            <person name="Winkler M.E."/>
        </authorList>
    </citation>
    <scope>NUCLEOTIDE SEQUENCE</scope>
</reference>
<feature type="non-terminal residue" evidence="1">
    <location>
        <position position="1"/>
    </location>
</feature>
<organism evidence="1">
    <name type="scientific">marine metagenome</name>
    <dbReference type="NCBI Taxonomy" id="408172"/>
    <lineage>
        <taxon>unclassified sequences</taxon>
        <taxon>metagenomes</taxon>
        <taxon>ecological metagenomes</taxon>
    </lineage>
</organism>
<accession>A0A381UPU5</accession>
<feature type="non-terminal residue" evidence="1">
    <location>
        <position position="31"/>
    </location>
</feature>